<dbReference type="Pfam" id="PF11341">
    <property type="entry name" value="DUF3143"/>
    <property type="match status" value="1"/>
</dbReference>
<dbReference type="Proteomes" id="UP001056708">
    <property type="component" value="Chromosome"/>
</dbReference>
<accession>A0ABY5APZ9</accession>
<organism evidence="1 2">
    <name type="scientific">Phormidium yuhuli AB48</name>
    <dbReference type="NCBI Taxonomy" id="2940671"/>
    <lineage>
        <taxon>Bacteria</taxon>
        <taxon>Bacillati</taxon>
        <taxon>Cyanobacteriota</taxon>
        <taxon>Cyanophyceae</taxon>
        <taxon>Oscillatoriophycideae</taxon>
        <taxon>Oscillatoriales</taxon>
        <taxon>Oscillatoriaceae</taxon>
        <taxon>Phormidium</taxon>
        <taxon>Phormidium yuhuli</taxon>
    </lineage>
</organism>
<dbReference type="PANTHER" id="PTHR35765:SF2">
    <property type="entry name" value="OS05G0569200 PROTEIN"/>
    <property type="match status" value="1"/>
</dbReference>
<dbReference type="PANTHER" id="PTHR35765">
    <property type="entry name" value="OS05G0569200 PROTEIN"/>
    <property type="match status" value="1"/>
</dbReference>
<sequence>MTPSADTPLYNHPLPDIEDWLRSLGCEQDPQELHHWRVERPQWDADIWLDVDRLIVGYLDKNASPSSDDSRSRSFPYSLSREDIENAVFGDGVEQAIFGTP</sequence>
<evidence type="ECO:0000313" key="1">
    <source>
        <dbReference type="EMBL" id="USR91289.1"/>
    </source>
</evidence>
<keyword evidence="2" id="KW-1185">Reference proteome</keyword>
<dbReference type="RefSeq" id="WP_252663317.1">
    <property type="nucleotide sequence ID" value="NZ_CP098611.1"/>
</dbReference>
<dbReference type="EMBL" id="CP098611">
    <property type="protein sequence ID" value="USR91289.1"/>
    <property type="molecule type" value="Genomic_DNA"/>
</dbReference>
<gene>
    <name evidence="1" type="ORF">NEA10_00670</name>
</gene>
<name>A0ABY5APZ9_9CYAN</name>
<protein>
    <submittedName>
        <fullName evidence="1">DUF3143 domain-containing protein</fullName>
    </submittedName>
</protein>
<proteinExistence type="predicted"/>
<dbReference type="InterPro" id="IPR021489">
    <property type="entry name" value="DUF3143"/>
</dbReference>
<evidence type="ECO:0000313" key="2">
    <source>
        <dbReference type="Proteomes" id="UP001056708"/>
    </source>
</evidence>
<reference evidence="1" key="1">
    <citation type="submission" date="2022-06" db="EMBL/GenBank/DDBJ databases">
        <title>Genome sequence of Phormidium yuhuli AB48 isolated from an industrial photobioreactor environment.</title>
        <authorList>
            <person name="Qiu Y."/>
            <person name="Noonan A.J.C."/>
            <person name="Dofher K."/>
            <person name="Koch M."/>
            <person name="Kieft B."/>
            <person name="Lin X."/>
            <person name="Ziels R.M."/>
            <person name="Hallam S.J."/>
        </authorList>
    </citation>
    <scope>NUCLEOTIDE SEQUENCE</scope>
    <source>
        <strain evidence="1">AB48</strain>
    </source>
</reference>